<evidence type="ECO:0008006" key="4">
    <source>
        <dbReference type="Google" id="ProtNLM"/>
    </source>
</evidence>
<protein>
    <recommendedName>
        <fullName evidence="4">FLYWCH-type domain-containing protein</fullName>
    </recommendedName>
</protein>
<proteinExistence type="predicted"/>
<comment type="caution">
    <text evidence="2">The sequence shown here is derived from an EMBL/GenBank/DDBJ whole genome shotgun (WGS) entry which is preliminary data.</text>
</comment>
<feature type="region of interest" description="Disordered" evidence="1">
    <location>
        <begin position="36"/>
        <end position="57"/>
    </location>
</feature>
<organism evidence="2 3">
    <name type="scientific">Rhynchophorus ferrugineus</name>
    <name type="common">Red palm weevil</name>
    <name type="synonym">Curculio ferrugineus</name>
    <dbReference type="NCBI Taxonomy" id="354439"/>
    <lineage>
        <taxon>Eukaryota</taxon>
        <taxon>Metazoa</taxon>
        <taxon>Ecdysozoa</taxon>
        <taxon>Arthropoda</taxon>
        <taxon>Hexapoda</taxon>
        <taxon>Insecta</taxon>
        <taxon>Pterygota</taxon>
        <taxon>Neoptera</taxon>
        <taxon>Endopterygota</taxon>
        <taxon>Coleoptera</taxon>
        <taxon>Polyphaga</taxon>
        <taxon>Cucujiformia</taxon>
        <taxon>Curculionidae</taxon>
        <taxon>Dryophthorinae</taxon>
        <taxon>Rhynchophorus</taxon>
    </lineage>
</organism>
<evidence type="ECO:0000313" key="2">
    <source>
        <dbReference type="EMBL" id="KAF7282376.1"/>
    </source>
</evidence>
<accession>A0A834MHG4</accession>
<gene>
    <name evidence="2" type="ORF">GWI33_002753</name>
</gene>
<evidence type="ECO:0000313" key="3">
    <source>
        <dbReference type="Proteomes" id="UP000625711"/>
    </source>
</evidence>
<dbReference type="OrthoDB" id="167578at2759"/>
<dbReference type="Proteomes" id="UP000625711">
    <property type="component" value="Unassembled WGS sequence"/>
</dbReference>
<sequence length="57" mass="6804">MQCGTLYFWQRSRGLKSDMKCPCKVIINEETNILRKAKNHNHPPNENRIRKLSNDEF</sequence>
<keyword evidence="3" id="KW-1185">Reference proteome</keyword>
<feature type="compositionally biased region" description="Basic and acidic residues" evidence="1">
    <location>
        <begin position="43"/>
        <end position="57"/>
    </location>
</feature>
<dbReference type="Gene3D" id="2.20.25.240">
    <property type="match status" value="1"/>
</dbReference>
<dbReference type="EMBL" id="JAACXV010000176">
    <property type="protein sequence ID" value="KAF7282376.1"/>
    <property type="molecule type" value="Genomic_DNA"/>
</dbReference>
<name>A0A834MHG4_RHYFE</name>
<reference evidence="2" key="1">
    <citation type="submission" date="2020-08" db="EMBL/GenBank/DDBJ databases">
        <title>Genome sequencing and assembly of the red palm weevil Rhynchophorus ferrugineus.</title>
        <authorList>
            <person name="Dias G.B."/>
            <person name="Bergman C.M."/>
            <person name="Manee M."/>
        </authorList>
    </citation>
    <scope>NUCLEOTIDE SEQUENCE</scope>
    <source>
        <strain evidence="2">AA-2017</strain>
        <tissue evidence="2">Whole larva</tissue>
    </source>
</reference>
<evidence type="ECO:0000256" key="1">
    <source>
        <dbReference type="SAM" id="MobiDB-lite"/>
    </source>
</evidence>
<dbReference type="AlphaFoldDB" id="A0A834MHG4"/>